<proteinExistence type="inferred from homology"/>
<dbReference type="Pfam" id="PF02604">
    <property type="entry name" value="PhdYeFM_antitox"/>
    <property type="match status" value="1"/>
</dbReference>
<evidence type="ECO:0000313" key="4">
    <source>
        <dbReference type="Proteomes" id="UP000595296"/>
    </source>
</evidence>
<gene>
    <name evidence="3" type="ORF">H6P87_01333</name>
</gene>
<organism evidence="3 4">
    <name type="scientific">Rickettsia tillamookensis</name>
    <dbReference type="NCBI Taxonomy" id="2761623"/>
    <lineage>
        <taxon>Bacteria</taxon>
        <taxon>Pseudomonadati</taxon>
        <taxon>Pseudomonadota</taxon>
        <taxon>Alphaproteobacteria</taxon>
        <taxon>Rickettsiales</taxon>
        <taxon>Rickettsiaceae</taxon>
        <taxon>Rickettsieae</taxon>
        <taxon>Rickettsia</taxon>
        <taxon>spotted fever group</taxon>
    </lineage>
</organism>
<dbReference type="NCBIfam" id="TIGR01552">
    <property type="entry name" value="phd_fam"/>
    <property type="match status" value="1"/>
</dbReference>
<protein>
    <recommendedName>
        <fullName evidence="2">Antitoxin</fullName>
    </recommendedName>
</protein>
<comment type="function">
    <text evidence="2">Antitoxin component of a type II toxin-antitoxin (TA) system.</text>
</comment>
<dbReference type="Gene3D" id="3.40.1620.10">
    <property type="entry name" value="YefM-like domain"/>
    <property type="match status" value="1"/>
</dbReference>
<accession>A0A9E6MIP1</accession>
<dbReference type="Proteomes" id="UP000595296">
    <property type="component" value="Chromosome"/>
</dbReference>
<dbReference type="RefSeq" id="WP_202069483.1">
    <property type="nucleotide sequence ID" value="NZ_CP060138.2"/>
</dbReference>
<reference evidence="3 4" key="1">
    <citation type="journal article" date="2021" name="Int. J. Syst. Evol. Microbiol.">
        <title>Characterization of a novel transitional group Rickettsia species (Rickettsia tillamookensis sp. nov.) from the western black-legged tick, Ixodes pacificus.</title>
        <authorList>
            <person name="Gauthier D.T."/>
            <person name="Karpathy S.E."/>
            <person name="Grizzard S.L."/>
            <person name="Batra D."/>
            <person name="Rowe L.A."/>
            <person name="Paddock C.D."/>
        </authorList>
    </citation>
    <scope>NUCLEOTIDE SEQUENCE [LARGE SCALE GENOMIC DNA]</scope>
    <source>
        <strain evidence="3 4">Tillamook 23</strain>
    </source>
</reference>
<evidence type="ECO:0000256" key="1">
    <source>
        <dbReference type="ARBA" id="ARBA00009981"/>
    </source>
</evidence>
<sequence>MNKWQLHEAKNKLSNIIDIAMHGTPQCITKRGEDAVVIMSIKDYKQLTKKKPDFKEHLLSMPKIDNLVIERVQGKARDFEL</sequence>
<evidence type="ECO:0000256" key="2">
    <source>
        <dbReference type="RuleBase" id="RU362080"/>
    </source>
</evidence>
<name>A0A9E6MIP1_9RICK</name>
<dbReference type="InterPro" id="IPR036165">
    <property type="entry name" value="YefM-like_sf"/>
</dbReference>
<evidence type="ECO:0000313" key="3">
    <source>
        <dbReference type="EMBL" id="QQV75767.1"/>
    </source>
</evidence>
<dbReference type="EMBL" id="CP060138">
    <property type="protein sequence ID" value="QQV75767.1"/>
    <property type="molecule type" value="Genomic_DNA"/>
</dbReference>
<dbReference type="InterPro" id="IPR006442">
    <property type="entry name" value="Antitoxin_Phd/YefM"/>
</dbReference>
<keyword evidence="4" id="KW-1185">Reference proteome</keyword>
<comment type="similarity">
    <text evidence="1 2">Belongs to the phD/YefM antitoxin family.</text>
</comment>
<dbReference type="SUPFAM" id="SSF143120">
    <property type="entry name" value="YefM-like"/>
    <property type="match status" value="1"/>
</dbReference>